<gene>
    <name evidence="9" type="ORF">EZS28_005153</name>
</gene>
<evidence type="ECO:0000256" key="2">
    <source>
        <dbReference type="ARBA" id="ARBA00005678"/>
    </source>
</evidence>
<evidence type="ECO:0000256" key="7">
    <source>
        <dbReference type="SAM" id="Coils"/>
    </source>
</evidence>
<dbReference type="OrthoDB" id="10533268at2759"/>
<feature type="coiled-coil region" evidence="7">
    <location>
        <begin position="30"/>
        <end position="57"/>
    </location>
</feature>
<sequence length="187" mass="21374">MATVTPAKRSDSKTPGKTPASQQASPIARLSVLNEKISSVNQDQEKLANKKKQEEDERIMILRDNVLNIEQSLTTEIKQRQEAGQAFQTQVDERAASMQESFAQNTKERMALVVPTLETLTARFVPVERDILEKDLQIKRLEEASILLVRQVDLFQQMKEMVNFRISFGMNLKLLNKKLFICNPRLS</sequence>
<evidence type="ECO:0000256" key="8">
    <source>
        <dbReference type="SAM" id="MobiDB-lite"/>
    </source>
</evidence>
<protein>
    <submittedName>
        <fullName evidence="9">Uncharacterized protein</fullName>
    </submittedName>
</protein>
<dbReference type="EMBL" id="SNRW01000777">
    <property type="protein sequence ID" value="KAA6399319.1"/>
    <property type="molecule type" value="Genomic_DNA"/>
</dbReference>
<dbReference type="AlphaFoldDB" id="A0A5J4WYN2"/>
<evidence type="ECO:0000256" key="6">
    <source>
        <dbReference type="ARBA" id="ARBA00023212"/>
    </source>
</evidence>
<dbReference type="GO" id="GO:0005200">
    <property type="term" value="F:structural constituent of cytoskeleton"/>
    <property type="evidence" value="ECO:0007669"/>
    <property type="project" value="InterPro"/>
</dbReference>
<evidence type="ECO:0000256" key="5">
    <source>
        <dbReference type="ARBA" id="ARBA00023054"/>
    </source>
</evidence>
<organism evidence="9 10">
    <name type="scientific">Streblomastix strix</name>
    <dbReference type="NCBI Taxonomy" id="222440"/>
    <lineage>
        <taxon>Eukaryota</taxon>
        <taxon>Metamonada</taxon>
        <taxon>Preaxostyla</taxon>
        <taxon>Oxymonadida</taxon>
        <taxon>Streblomastigidae</taxon>
        <taxon>Streblomastix</taxon>
    </lineage>
</organism>
<feature type="region of interest" description="Disordered" evidence="8">
    <location>
        <begin position="1"/>
        <end position="27"/>
    </location>
</feature>
<evidence type="ECO:0000256" key="3">
    <source>
        <dbReference type="ARBA" id="ARBA00022490"/>
    </source>
</evidence>
<evidence type="ECO:0000313" key="9">
    <source>
        <dbReference type="EMBL" id="KAA6399319.1"/>
    </source>
</evidence>
<comment type="subcellular location">
    <subcellularLocation>
        <location evidence="1">Cytoplasm</location>
        <location evidence="1">Cytoskeleton</location>
    </subcellularLocation>
</comment>
<reference evidence="9 10" key="1">
    <citation type="submission" date="2019-03" db="EMBL/GenBank/DDBJ databases">
        <title>Single cell metagenomics reveals metabolic interactions within the superorganism composed of flagellate Streblomastix strix and complex community of Bacteroidetes bacteria on its surface.</title>
        <authorList>
            <person name="Treitli S.C."/>
            <person name="Kolisko M."/>
            <person name="Husnik F."/>
            <person name="Keeling P."/>
            <person name="Hampl V."/>
        </authorList>
    </citation>
    <scope>NUCLEOTIDE SEQUENCE [LARGE SCALE GENOMIC DNA]</scope>
    <source>
        <strain evidence="9">ST1C</strain>
    </source>
</reference>
<proteinExistence type="inferred from homology"/>
<name>A0A5J4WYN2_9EUKA</name>
<evidence type="ECO:0000313" key="10">
    <source>
        <dbReference type="Proteomes" id="UP000324800"/>
    </source>
</evidence>
<accession>A0A5J4WYN2</accession>
<dbReference type="GO" id="GO:0005874">
    <property type="term" value="C:microtubule"/>
    <property type="evidence" value="ECO:0007669"/>
    <property type="project" value="UniProtKB-KW"/>
</dbReference>
<dbReference type="Proteomes" id="UP000324800">
    <property type="component" value="Unassembled WGS sequence"/>
</dbReference>
<keyword evidence="3" id="KW-0963">Cytoplasm</keyword>
<keyword evidence="4" id="KW-0493">Microtubule</keyword>
<dbReference type="Pfam" id="PF06705">
    <property type="entry name" value="SF-assemblin"/>
    <property type="match status" value="1"/>
</dbReference>
<evidence type="ECO:0000256" key="4">
    <source>
        <dbReference type="ARBA" id="ARBA00022701"/>
    </source>
</evidence>
<keyword evidence="5 7" id="KW-0175">Coiled coil</keyword>
<feature type="compositionally biased region" description="Polar residues" evidence="8">
    <location>
        <begin position="15"/>
        <end position="25"/>
    </location>
</feature>
<comment type="similarity">
    <text evidence="2">Belongs to the SF-assemblin family.</text>
</comment>
<keyword evidence="6" id="KW-0206">Cytoskeleton</keyword>
<comment type="caution">
    <text evidence="9">The sequence shown here is derived from an EMBL/GenBank/DDBJ whole genome shotgun (WGS) entry which is preliminary data.</text>
</comment>
<evidence type="ECO:0000256" key="1">
    <source>
        <dbReference type="ARBA" id="ARBA00004245"/>
    </source>
</evidence>
<dbReference type="InterPro" id="IPR008374">
    <property type="entry name" value="SF_assemblin/giardin_b"/>
</dbReference>